<feature type="region of interest" description="Disordered" evidence="4">
    <location>
        <begin position="842"/>
        <end position="878"/>
    </location>
</feature>
<dbReference type="PANTHER" id="PTHR11102:SF160">
    <property type="entry name" value="ERAD-ASSOCIATED E3 UBIQUITIN-PROTEIN LIGASE COMPONENT HRD3"/>
    <property type="match status" value="1"/>
</dbReference>
<dbReference type="PANTHER" id="PTHR11102">
    <property type="entry name" value="SEL-1-LIKE PROTEIN"/>
    <property type="match status" value="1"/>
</dbReference>
<feature type="compositionally biased region" description="Polar residues" evidence="4">
    <location>
        <begin position="685"/>
        <end position="699"/>
    </location>
</feature>
<dbReference type="InterPro" id="IPR011990">
    <property type="entry name" value="TPR-like_helical_dom_sf"/>
</dbReference>
<evidence type="ECO:0000256" key="3">
    <source>
        <dbReference type="SAM" id="Coils"/>
    </source>
</evidence>
<dbReference type="Gene3D" id="1.25.40.10">
    <property type="entry name" value="Tetratricopeptide repeat domain"/>
    <property type="match status" value="2"/>
</dbReference>
<dbReference type="SMART" id="SM00671">
    <property type="entry name" value="SEL1"/>
    <property type="match status" value="5"/>
</dbReference>
<comment type="similarity">
    <text evidence="1">Belongs to the sel-1 family.</text>
</comment>
<dbReference type="InterPro" id="IPR029058">
    <property type="entry name" value="AB_hydrolase_fold"/>
</dbReference>
<dbReference type="Gene3D" id="3.40.50.1820">
    <property type="entry name" value="alpha/beta hydrolase"/>
    <property type="match status" value="1"/>
</dbReference>
<gene>
    <name evidence="6" type="ORF">PCOS0759_LOCUS1261</name>
</gene>
<proteinExistence type="inferred from homology"/>
<feature type="compositionally biased region" description="Polar residues" evidence="4">
    <location>
        <begin position="1107"/>
        <end position="1123"/>
    </location>
</feature>
<feature type="compositionally biased region" description="Basic and acidic residues" evidence="4">
    <location>
        <begin position="783"/>
        <end position="799"/>
    </location>
</feature>
<feature type="region of interest" description="Disordered" evidence="4">
    <location>
        <begin position="1273"/>
        <end position="1327"/>
    </location>
</feature>
<sequence>MPSSSKSKPSPRDRANAPASRKRKFSSSDASISAHNVIYRQKRSYNARGASEKMRQLDVPPQAKVFGISDENESAHAKAFLLENSISNREGNRIGHLHEEEFIEKKDTFSMHKGTYSNMPTTKRISKTRPRVVSRTNSSSHMNLMPKTARRNLTLLQRSRTSTNVLLHATGSSRSSKVSAAPTPAMSSILNSVQMITTKFSQEFYQNGNALYAKRQYKAAFTCYKKCLMRTPDHAKAHFKCALIYSKQSTVGAQRMMMRHYEASARSHYPNACYNLALIYRHGYYEQKPNAELAVKYFESASQSGHASASLNLGILYHAGLCGVLQNHKAAYKYYTLAQRQGDGITRARAEYNIGFYHEHGLGGIQQCNDTAFKHYLQAAIKKIPQGECAVGFFLEKGKGPNRQRDVSEAINWYVKAAENGNIIAQLRLGVLFHEGIDVERDTNRAYNFFSKATNNNFEGAIDELKSFSVEMSQYTRLNMHSRYDPEKITDIMKLVQDMILQKEKEAEVERRQEEEERKRSSQLRTNIVEVSEDIFDFSDETFDDVQDEEIENLIREAESQEDQILRVDETEIEEPLQIVENDVLEATKELVVEDAPQVDPSISEEIQDHTMEGPTRVEEDSLRPDNETLVEAAITSEQGINMKYGPLPEQNKSLVAEELSNRKDAPTDVKTSRENVKEICPSDFEQTNGLQQHQSSSIEVEKNDQPIHVVSNTHTNVDQLEILNVVQLEQDTQEIDGDNSQSTPINSQDKEESLDEREEGYQCTYKLDVLPHPEPVEEESSDEHQETDASPRENDAENKSQIYFEETINACGTKISIHEEHGAIAEAPDSANDLPEDSCMLTNEESGFPEKEERLPPLKREEEVVIDSKDPQTFRESSEETIENMAEGNVLIHAKQIDEEHRGAELKGPGPPSCDDSQHFDSVEFALENDMPNDEVIPEKSVLDTFPHAETAQLPVASTVAERTDTSKDFQDREQQVELTITGNQAAEESEQFGTISPESHKLFSPSGAEVDVSTDIFMFGNQSMSGTSSIEPVPKMEMTHSFDSANAERVSDLFNNAHFNQQIVPNRILEANDRSQDEYVVALSEDQTPISQEPESGDILKATVSSHTTEVDTQQSNQQERTPARQGAFMKEPVLLEMIMHQETDEQNTSSEHQSKGEGHSQTTEPALPVRMSGEIEESHASKKSIKMEELCAHSDPQPDEIQRRSKTVDEEQILVQNNKGQLNMAEKHILEPNPPMPSHMESSVVPKETNDGIQENDIVSVSTETLEIEGHFETPRITSPTDPEKPAQHPQSNEALTVSIDGSESPLPQNIEQRNPTDTASLRNPAQSWQKTWDHLEDHKEGVTFLLIDGHRRVPVFYRYKQTPNAKAALILMHDLGDSSALMAPVAIEASKASIDVFSFDMIGHGRSHLASTMLIEDYQKFIVTTTSFLHFIVEKFSLQSHRIFIMAQGLGAAIALHSVTSRELALPISGMLLVNTCHESAMSSTLISHGFWGIVSSIVPKAQLIKFDCCAESSTNGKAFVEFRKSLGFDVWLEPCIPAQTSQQITSLYRNLYNVVPYIKCPLMWFVSAKDNRCSSPQISMKLLGTCTSRDVAFKTFKDGSHYVVFDEREGRILLEEALNWIRERIT</sequence>
<feature type="repeat" description="TPR" evidence="2">
    <location>
        <begin position="201"/>
        <end position="234"/>
    </location>
</feature>
<dbReference type="SUPFAM" id="SSF81901">
    <property type="entry name" value="HCP-like"/>
    <property type="match status" value="2"/>
</dbReference>
<dbReference type="EMBL" id="HBGD01001531">
    <property type="protein sequence ID" value="CAD9078029.1"/>
    <property type="molecule type" value="Transcribed_RNA"/>
</dbReference>
<feature type="compositionally biased region" description="Basic and acidic residues" evidence="4">
    <location>
        <begin position="849"/>
        <end position="878"/>
    </location>
</feature>
<organism evidence="6">
    <name type="scientific">Percolomonas cosmopolitus</name>
    <dbReference type="NCBI Taxonomy" id="63605"/>
    <lineage>
        <taxon>Eukaryota</taxon>
        <taxon>Discoba</taxon>
        <taxon>Heterolobosea</taxon>
        <taxon>Tetramitia</taxon>
        <taxon>Eutetramitia</taxon>
        <taxon>Percolomonadidae</taxon>
        <taxon>Percolomonas</taxon>
    </lineage>
</organism>
<feature type="region of interest" description="Disordered" evidence="4">
    <location>
        <begin position="682"/>
        <end position="703"/>
    </location>
</feature>
<accession>A0A7S1KM70</accession>
<keyword evidence="3" id="KW-0175">Coiled coil</keyword>
<feature type="region of interest" description="Disordered" evidence="4">
    <location>
        <begin position="1107"/>
        <end position="1128"/>
    </location>
</feature>
<evidence type="ECO:0000259" key="5">
    <source>
        <dbReference type="Pfam" id="PF12146"/>
    </source>
</evidence>
<dbReference type="Pfam" id="PF12146">
    <property type="entry name" value="Hydrolase_4"/>
    <property type="match status" value="1"/>
</dbReference>
<keyword evidence="2" id="KW-0802">TPR repeat</keyword>
<dbReference type="PROSITE" id="PS50005">
    <property type="entry name" value="TPR"/>
    <property type="match status" value="1"/>
</dbReference>
<feature type="region of interest" description="Disordered" evidence="4">
    <location>
        <begin position="734"/>
        <end position="760"/>
    </location>
</feature>
<evidence type="ECO:0000256" key="2">
    <source>
        <dbReference type="PROSITE-ProRule" id="PRU00339"/>
    </source>
</evidence>
<feature type="region of interest" description="Disordered" evidence="4">
    <location>
        <begin position="1145"/>
        <end position="1191"/>
    </location>
</feature>
<evidence type="ECO:0000256" key="1">
    <source>
        <dbReference type="ARBA" id="ARBA00038101"/>
    </source>
</evidence>
<feature type="domain" description="Serine aminopeptidase S33" evidence="5">
    <location>
        <begin position="1368"/>
        <end position="1612"/>
    </location>
</feature>
<dbReference type="InterPro" id="IPR019734">
    <property type="entry name" value="TPR_rpt"/>
</dbReference>
<feature type="compositionally biased region" description="Polar residues" evidence="4">
    <location>
        <begin position="739"/>
        <end position="748"/>
    </location>
</feature>
<feature type="compositionally biased region" description="Basic and acidic residues" evidence="4">
    <location>
        <begin position="1179"/>
        <end position="1191"/>
    </location>
</feature>
<evidence type="ECO:0000256" key="4">
    <source>
        <dbReference type="SAM" id="MobiDB-lite"/>
    </source>
</evidence>
<evidence type="ECO:0000313" key="6">
    <source>
        <dbReference type="EMBL" id="CAD9078029.1"/>
    </source>
</evidence>
<feature type="region of interest" description="Disordered" evidence="4">
    <location>
        <begin position="775"/>
        <end position="799"/>
    </location>
</feature>
<dbReference type="SUPFAM" id="SSF53474">
    <property type="entry name" value="alpha/beta-Hydrolases"/>
    <property type="match status" value="1"/>
</dbReference>
<feature type="compositionally biased region" description="Polar residues" evidence="4">
    <location>
        <begin position="1292"/>
        <end position="1327"/>
    </location>
</feature>
<dbReference type="InterPro" id="IPR022742">
    <property type="entry name" value="Hydrolase_4"/>
</dbReference>
<feature type="coiled-coil region" evidence="3">
    <location>
        <begin position="500"/>
        <end position="571"/>
    </location>
</feature>
<reference evidence="6" key="1">
    <citation type="submission" date="2021-01" db="EMBL/GenBank/DDBJ databases">
        <authorList>
            <person name="Corre E."/>
            <person name="Pelletier E."/>
            <person name="Niang G."/>
            <person name="Scheremetjew M."/>
            <person name="Finn R."/>
            <person name="Kale V."/>
            <person name="Holt S."/>
            <person name="Cochrane G."/>
            <person name="Meng A."/>
            <person name="Brown T."/>
            <person name="Cohen L."/>
        </authorList>
    </citation>
    <scope>NUCLEOTIDE SEQUENCE</scope>
    <source>
        <strain evidence="6">WS</strain>
    </source>
</reference>
<name>A0A7S1KM70_9EUKA</name>
<dbReference type="InterPro" id="IPR006597">
    <property type="entry name" value="Sel1-like"/>
</dbReference>
<dbReference type="Pfam" id="PF08238">
    <property type="entry name" value="Sel1"/>
    <property type="match status" value="5"/>
</dbReference>
<protein>
    <recommendedName>
        <fullName evidence="5">Serine aminopeptidase S33 domain-containing protein</fullName>
    </recommendedName>
</protein>
<dbReference type="InterPro" id="IPR050767">
    <property type="entry name" value="Sel1_AlgK"/>
</dbReference>
<feature type="region of interest" description="Disordered" evidence="4">
    <location>
        <begin position="1"/>
        <end position="33"/>
    </location>
</feature>